<evidence type="ECO:0000256" key="1">
    <source>
        <dbReference type="SAM" id="MobiDB-lite"/>
    </source>
</evidence>
<dbReference type="OrthoDB" id="10574192at2759"/>
<feature type="region of interest" description="Disordered" evidence="1">
    <location>
        <begin position="129"/>
        <end position="261"/>
    </location>
</feature>
<organism evidence="2 3">
    <name type="scientific">Hyalella azteca</name>
    <name type="common">Amphipod</name>
    <dbReference type="NCBI Taxonomy" id="294128"/>
    <lineage>
        <taxon>Eukaryota</taxon>
        <taxon>Metazoa</taxon>
        <taxon>Ecdysozoa</taxon>
        <taxon>Arthropoda</taxon>
        <taxon>Crustacea</taxon>
        <taxon>Multicrustacea</taxon>
        <taxon>Malacostraca</taxon>
        <taxon>Eumalacostraca</taxon>
        <taxon>Peracarida</taxon>
        <taxon>Amphipoda</taxon>
        <taxon>Senticaudata</taxon>
        <taxon>Talitrida</taxon>
        <taxon>Talitroidea</taxon>
        <taxon>Hyalellidae</taxon>
        <taxon>Hyalella</taxon>
    </lineage>
</organism>
<accession>A0A8B7P6A9</accession>
<name>A0A8B7P6A9_HYAAZ</name>
<dbReference type="AlphaFoldDB" id="A0A8B7P6A9"/>
<dbReference type="KEGG" id="hazt:108677722"/>
<evidence type="ECO:0000313" key="2">
    <source>
        <dbReference type="Proteomes" id="UP000694843"/>
    </source>
</evidence>
<dbReference type="Proteomes" id="UP000694843">
    <property type="component" value="Unplaced"/>
</dbReference>
<feature type="compositionally biased region" description="Polar residues" evidence="1">
    <location>
        <begin position="240"/>
        <end position="261"/>
    </location>
</feature>
<reference evidence="3" key="1">
    <citation type="submission" date="2025-08" db="UniProtKB">
        <authorList>
            <consortium name="RefSeq"/>
        </authorList>
    </citation>
    <scope>IDENTIFICATION</scope>
    <source>
        <tissue evidence="3">Whole organism</tissue>
    </source>
</reference>
<dbReference type="GeneID" id="108677722"/>
<sequence>MDKYVISKQNQCEMRIEALPEDLEHIPVVLNEELLCDEARGLVMDMLQSDPSVRVMMIGESQNAASVELCLKTISSAMDVYSATFDTISEEEHIWSSSVAGLERLRVLWERRGLAVLVSCSALPPHLPRFQAPRLKGRKPPRSGVHSSRGSYRDSHRGSSHCSSNGSSRGSFNGASRGSFNGSSRGSFNGSSNGSSRGLSNGASRGSSYGSSRGSLNDSSRGTYRSSSRMDGRSFHNSRRSNTCNVSGKDSNFPNDFQETS</sequence>
<dbReference type="RefSeq" id="XP_018021485.1">
    <property type="nucleotide sequence ID" value="XM_018165996.1"/>
</dbReference>
<feature type="compositionally biased region" description="Low complexity" evidence="1">
    <location>
        <begin position="160"/>
        <end position="222"/>
    </location>
</feature>
<gene>
    <name evidence="3" type="primary">LOC108677722</name>
</gene>
<evidence type="ECO:0000313" key="3">
    <source>
        <dbReference type="RefSeq" id="XP_018021485.1"/>
    </source>
</evidence>
<keyword evidence="2" id="KW-1185">Reference proteome</keyword>
<protein>
    <submittedName>
        <fullName evidence="3">Uncharacterized protein LOC108677722</fullName>
    </submittedName>
</protein>
<proteinExistence type="predicted"/>